<evidence type="ECO:0000313" key="3">
    <source>
        <dbReference type="Proteomes" id="UP000017052"/>
    </source>
</evidence>
<dbReference type="GeneID" id="95361198"/>
<gene>
    <name evidence="2" type="ORF">HMPREF0682_2234</name>
</gene>
<dbReference type="InterPro" id="IPR052345">
    <property type="entry name" value="Rad_response_metalloprotease"/>
</dbReference>
<organism evidence="2 3">
    <name type="scientific">Propionibacterium acidifaciens F0233</name>
    <dbReference type="NCBI Taxonomy" id="553198"/>
    <lineage>
        <taxon>Bacteria</taxon>
        <taxon>Bacillati</taxon>
        <taxon>Actinomycetota</taxon>
        <taxon>Actinomycetes</taxon>
        <taxon>Propionibacteriales</taxon>
        <taxon>Propionibacteriaceae</taxon>
        <taxon>Propionibacterium</taxon>
    </lineage>
</organism>
<comment type="caution">
    <text evidence="2">The sequence shown here is derived from an EMBL/GenBank/DDBJ whole genome shotgun (WGS) entry which is preliminary data.</text>
</comment>
<dbReference type="RefSeq" id="WP_021798622.1">
    <property type="nucleotide sequence ID" value="NZ_ACVN02000289.1"/>
</dbReference>
<dbReference type="EMBL" id="ACVN02000289">
    <property type="protein sequence ID" value="ERK50902.1"/>
    <property type="molecule type" value="Genomic_DNA"/>
</dbReference>
<dbReference type="PANTHER" id="PTHR43236:SF2">
    <property type="entry name" value="BLL0069 PROTEIN"/>
    <property type="match status" value="1"/>
</dbReference>
<evidence type="ECO:0000313" key="2">
    <source>
        <dbReference type="EMBL" id="ERK50902.1"/>
    </source>
</evidence>
<dbReference type="Gene3D" id="1.10.10.2910">
    <property type="match status" value="1"/>
</dbReference>
<dbReference type="AlphaFoldDB" id="U2RJL8"/>
<dbReference type="Pfam" id="PF06114">
    <property type="entry name" value="Peptidase_M78"/>
    <property type="match status" value="1"/>
</dbReference>
<sequence>MVNGVVGADTHRRLDPAEFRGFALFGPLAPLVFVNGADTKAAQLFTLVHELAHIWLGRSALSEAAMDSRESETEEQWCNSVAAEVLLPLDDLRSDYGRQMTVEELDRLAKRYKISTLVVLKRIFDAGFLTWDEYTERYRAEHGRVMRLVDDKNGDSGGGNYYRTQPLRLSRQFAKAVISSTREGSTSYREAYQLLGTKKHATFEGLAEELKVA</sequence>
<accession>U2RJL8</accession>
<dbReference type="PANTHER" id="PTHR43236">
    <property type="entry name" value="ANTITOXIN HIGA1"/>
    <property type="match status" value="1"/>
</dbReference>
<dbReference type="InterPro" id="IPR010359">
    <property type="entry name" value="IrrE_HExxH"/>
</dbReference>
<protein>
    <submittedName>
        <fullName evidence="2">PF06114 domain protein</fullName>
    </submittedName>
</protein>
<keyword evidence="3" id="KW-1185">Reference proteome</keyword>
<proteinExistence type="predicted"/>
<dbReference type="Proteomes" id="UP000017052">
    <property type="component" value="Unassembled WGS sequence"/>
</dbReference>
<name>U2RJL8_9ACTN</name>
<feature type="domain" description="IrrE N-terminal-like" evidence="1">
    <location>
        <begin position="24"/>
        <end position="123"/>
    </location>
</feature>
<evidence type="ECO:0000259" key="1">
    <source>
        <dbReference type="Pfam" id="PF06114"/>
    </source>
</evidence>
<reference evidence="2" key="1">
    <citation type="submission" date="2013-08" db="EMBL/GenBank/DDBJ databases">
        <authorList>
            <person name="Durkin A.S."/>
            <person name="Haft D.R."/>
            <person name="McCorrison J."/>
            <person name="Torralba M."/>
            <person name="Gillis M."/>
            <person name="Haft D.H."/>
            <person name="Methe B."/>
            <person name="Sutton G."/>
            <person name="Nelson K.E."/>
        </authorList>
    </citation>
    <scope>NUCLEOTIDE SEQUENCE [LARGE SCALE GENOMIC DNA]</scope>
    <source>
        <strain evidence="2">F0233</strain>
    </source>
</reference>